<accession>A0A6A6NIQ6</accession>
<feature type="region of interest" description="Disordered" evidence="1">
    <location>
        <begin position="96"/>
        <end position="121"/>
    </location>
</feature>
<protein>
    <submittedName>
        <fullName evidence="3">Uncharacterized protein</fullName>
    </submittedName>
</protein>
<feature type="region of interest" description="Disordered" evidence="1">
    <location>
        <begin position="1"/>
        <end position="35"/>
    </location>
</feature>
<sequence length="340" mass="38147">MMDRLVSREREPEVDLESGGTTSEEDGTNDLVSANKQTKKVLNSVWSGPLGFDGLGNSSKFGEDADENVEFLLDKNSEGKEGQQQIPFVNKKLLEEKKKKKNSRQAPKPPRPPKGPSLDAADQKLVQEITELAMRKRARIERIRVLKKMRAAKSSSWNSSLYAMAFTVLFFLVLIFQEDKHAIPCQCKCMNQLAESVNLQLNGGFGIKAQEEQNKQQVLCLIPNPLTHCSPQLVEFYEATVQEFAPETLEACVCKGHLSQQLLQVKLISVQFYKNAAYEGDGPGSGSPRRDPSMKYEFFSLKSQGQANEMWRMLFLSNSFSLVETFRYLLVPNQAIAIAA</sequence>
<proteinExistence type="predicted"/>
<dbReference type="AlphaFoldDB" id="A0A6A6NIQ6"/>
<evidence type="ECO:0000313" key="4">
    <source>
        <dbReference type="Proteomes" id="UP000467840"/>
    </source>
</evidence>
<keyword evidence="2" id="KW-0472">Membrane</keyword>
<feature type="compositionally biased region" description="Basic and acidic residues" evidence="1">
    <location>
        <begin position="1"/>
        <end position="13"/>
    </location>
</feature>
<evidence type="ECO:0000256" key="2">
    <source>
        <dbReference type="SAM" id="Phobius"/>
    </source>
</evidence>
<feature type="transmembrane region" description="Helical" evidence="2">
    <location>
        <begin position="157"/>
        <end position="176"/>
    </location>
</feature>
<dbReference type="EMBL" id="JAAGAX010000001">
    <property type="protein sequence ID" value="KAF2325075.1"/>
    <property type="molecule type" value="Genomic_DNA"/>
</dbReference>
<keyword evidence="2" id="KW-0812">Transmembrane</keyword>
<reference evidence="3 4" key="1">
    <citation type="journal article" date="2020" name="Mol. Plant">
        <title>The Chromosome-Based Rubber Tree Genome Provides New Insights into Spurge Genome Evolution and Rubber Biosynthesis.</title>
        <authorList>
            <person name="Liu J."/>
            <person name="Shi C."/>
            <person name="Shi C.C."/>
            <person name="Li W."/>
            <person name="Zhang Q.J."/>
            <person name="Zhang Y."/>
            <person name="Li K."/>
            <person name="Lu H.F."/>
            <person name="Shi C."/>
            <person name="Zhu S.T."/>
            <person name="Xiao Z.Y."/>
            <person name="Nan H."/>
            <person name="Yue Y."/>
            <person name="Zhu X.G."/>
            <person name="Wu Y."/>
            <person name="Hong X.N."/>
            <person name="Fan G.Y."/>
            <person name="Tong Y."/>
            <person name="Zhang D."/>
            <person name="Mao C.L."/>
            <person name="Liu Y.L."/>
            <person name="Hao S.J."/>
            <person name="Liu W.Q."/>
            <person name="Lv M.Q."/>
            <person name="Zhang H.B."/>
            <person name="Liu Y."/>
            <person name="Hu-Tang G.R."/>
            <person name="Wang J.P."/>
            <person name="Wang J.H."/>
            <person name="Sun Y.H."/>
            <person name="Ni S.B."/>
            <person name="Chen W.B."/>
            <person name="Zhang X.C."/>
            <person name="Jiao Y.N."/>
            <person name="Eichler E.E."/>
            <person name="Li G.H."/>
            <person name="Liu X."/>
            <person name="Gao L.Z."/>
        </authorList>
    </citation>
    <scope>NUCLEOTIDE SEQUENCE [LARGE SCALE GENOMIC DNA]</scope>
    <source>
        <strain evidence="4">cv. GT1</strain>
        <tissue evidence="3">Leaf</tissue>
    </source>
</reference>
<dbReference type="PANTHER" id="PTHR34188:SF5">
    <property type="entry name" value="OS05G0131900 PROTEIN"/>
    <property type="match status" value="1"/>
</dbReference>
<evidence type="ECO:0000313" key="3">
    <source>
        <dbReference type="EMBL" id="KAF2325075.1"/>
    </source>
</evidence>
<keyword evidence="2" id="KW-1133">Transmembrane helix</keyword>
<evidence type="ECO:0000256" key="1">
    <source>
        <dbReference type="SAM" id="MobiDB-lite"/>
    </source>
</evidence>
<gene>
    <name evidence="3" type="ORF">GH714_022641</name>
</gene>
<name>A0A6A6NIQ6_HEVBR</name>
<comment type="caution">
    <text evidence="3">The sequence shown here is derived from an EMBL/GenBank/DDBJ whole genome shotgun (WGS) entry which is preliminary data.</text>
</comment>
<keyword evidence="4" id="KW-1185">Reference proteome</keyword>
<dbReference type="Proteomes" id="UP000467840">
    <property type="component" value="Chromosome 5"/>
</dbReference>
<organism evidence="3 4">
    <name type="scientific">Hevea brasiliensis</name>
    <name type="common">Para rubber tree</name>
    <name type="synonym">Siphonia brasiliensis</name>
    <dbReference type="NCBI Taxonomy" id="3981"/>
    <lineage>
        <taxon>Eukaryota</taxon>
        <taxon>Viridiplantae</taxon>
        <taxon>Streptophyta</taxon>
        <taxon>Embryophyta</taxon>
        <taxon>Tracheophyta</taxon>
        <taxon>Spermatophyta</taxon>
        <taxon>Magnoliopsida</taxon>
        <taxon>eudicotyledons</taxon>
        <taxon>Gunneridae</taxon>
        <taxon>Pentapetalae</taxon>
        <taxon>rosids</taxon>
        <taxon>fabids</taxon>
        <taxon>Malpighiales</taxon>
        <taxon>Euphorbiaceae</taxon>
        <taxon>Crotonoideae</taxon>
        <taxon>Micrandreae</taxon>
        <taxon>Hevea</taxon>
    </lineage>
</organism>
<dbReference type="PANTHER" id="PTHR34188">
    <property type="entry name" value="OS01G0299500 PROTEIN"/>
    <property type="match status" value="1"/>
</dbReference>